<feature type="domain" description="Histidine kinase" evidence="4">
    <location>
        <begin position="1"/>
        <end position="185"/>
    </location>
</feature>
<dbReference type="CDD" id="cd00156">
    <property type="entry name" value="REC"/>
    <property type="match status" value="1"/>
</dbReference>
<keyword evidence="3" id="KW-0597">Phosphoprotein</keyword>
<dbReference type="PROSITE" id="PS50109">
    <property type="entry name" value="HIS_KIN"/>
    <property type="match status" value="1"/>
</dbReference>
<dbReference type="PROSITE" id="PS50110">
    <property type="entry name" value="RESPONSE_REGULATORY"/>
    <property type="match status" value="1"/>
</dbReference>
<dbReference type="SMART" id="SM00387">
    <property type="entry name" value="HATPase_c"/>
    <property type="match status" value="1"/>
</dbReference>
<dbReference type="InterPro" id="IPR036890">
    <property type="entry name" value="HATPase_C_sf"/>
</dbReference>
<evidence type="ECO:0000256" key="2">
    <source>
        <dbReference type="ARBA" id="ARBA00012438"/>
    </source>
</evidence>
<proteinExistence type="predicted"/>
<dbReference type="Pfam" id="PF00072">
    <property type="entry name" value="Response_reg"/>
    <property type="match status" value="1"/>
</dbReference>
<dbReference type="Gene3D" id="3.40.50.2300">
    <property type="match status" value="1"/>
</dbReference>
<dbReference type="Pfam" id="PF02518">
    <property type="entry name" value="HATPase_c"/>
    <property type="match status" value="1"/>
</dbReference>
<dbReference type="GO" id="GO:0000160">
    <property type="term" value="P:phosphorelay signal transduction system"/>
    <property type="evidence" value="ECO:0007669"/>
    <property type="project" value="InterPro"/>
</dbReference>
<dbReference type="InterPro" id="IPR011006">
    <property type="entry name" value="CheY-like_superfamily"/>
</dbReference>
<dbReference type="InterPro" id="IPR004358">
    <property type="entry name" value="Sig_transdc_His_kin-like_C"/>
</dbReference>
<dbReference type="SUPFAM" id="SSF52172">
    <property type="entry name" value="CheY-like"/>
    <property type="match status" value="1"/>
</dbReference>
<name>A0A1L8CRC6_9PROT</name>
<dbReference type="PANTHER" id="PTHR43065:SF42">
    <property type="entry name" value="TWO-COMPONENT SENSOR PPRA"/>
    <property type="match status" value="1"/>
</dbReference>
<evidence type="ECO:0000313" key="6">
    <source>
        <dbReference type="EMBL" id="GAV21481.1"/>
    </source>
</evidence>
<protein>
    <recommendedName>
        <fullName evidence="2">histidine kinase</fullName>
        <ecNumber evidence="2">2.7.13.3</ecNumber>
    </recommendedName>
</protein>
<sequence length="324" mass="35840">MAADIISQLMTFARKDSVALQSISFRSFVNEALKLAKVAIPENILMTHNICSDDLIIKGNITQLQQVILNLINNARDAVHGVHAPKIYISLRQYLPNKKFILKHQIPRNNHTYAQLTISDNGCGIEKEDLQRIFEPFFTTKAQGKGTGLGLAMVFGAIQTHHGVIDVESNLNAGTRFDLYLPLEQKAINEFDLNSPVEVIRGKGETILIADDDTQVRDILSKLLTGLGYQVLQAEDGCMAVELFKTHQNNISLLILDVIMPNMGGIEAAANIRIYKPSMPVLYATGYDKNNVLVNALKEDGSQVIGKPYSVATLSRMVRMLLGH</sequence>
<keyword evidence="7" id="KW-1185">Reference proteome</keyword>
<dbReference type="GO" id="GO:0004673">
    <property type="term" value="F:protein histidine kinase activity"/>
    <property type="evidence" value="ECO:0007669"/>
    <property type="project" value="UniProtKB-EC"/>
</dbReference>
<feature type="domain" description="Response regulatory" evidence="5">
    <location>
        <begin position="206"/>
        <end position="322"/>
    </location>
</feature>
<dbReference type="STRING" id="1921010.MMIC_P2476"/>
<evidence type="ECO:0000256" key="3">
    <source>
        <dbReference type="PROSITE-ProRule" id="PRU00169"/>
    </source>
</evidence>
<accession>A0A1L8CRC6</accession>
<evidence type="ECO:0000256" key="1">
    <source>
        <dbReference type="ARBA" id="ARBA00000085"/>
    </source>
</evidence>
<feature type="modified residue" description="4-aspartylphosphate" evidence="3">
    <location>
        <position position="257"/>
    </location>
</feature>
<dbReference type="EC" id="2.7.13.3" evidence="2"/>
<dbReference type="Proteomes" id="UP000231632">
    <property type="component" value="Unassembled WGS sequence"/>
</dbReference>
<comment type="catalytic activity">
    <reaction evidence="1">
        <text>ATP + protein L-histidine = ADP + protein N-phospho-L-histidine.</text>
        <dbReference type="EC" id="2.7.13.3"/>
    </reaction>
</comment>
<dbReference type="AlphaFoldDB" id="A0A1L8CRC6"/>
<dbReference type="PRINTS" id="PR00344">
    <property type="entry name" value="BCTRLSENSOR"/>
</dbReference>
<dbReference type="InterPro" id="IPR003594">
    <property type="entry name" value="HATPase_dom"/>
</dbReference>
<dbReference type="InterPro" id="IPR005467">
    <property type="entry name" value="His_kinase_dom"/>
</dbReference>
<reference evidence="6 7" key="1">
    <citation type="journal article" date="2017" name="Arch. Microbiol.">
        <title>Mariprofundus micogutta sp. nov., a novel iron-oxidizing zetaproteobacterium isolated from a deep-sea hydrothermal field at the Bayonnaise knoll of the Izu-Ogasawara arc, and a description of Mariprofundales ord. nov. and Zetaproteobacteria classis nov.</title>
        <authorList>
            <person name="Makita H."/>
            <person name="Tanaka E."/>
            <person name="Mitsunobu S."/>
            <person name="Miyazaki M."/>
            <person name="Nunoura T."/>
            <person name="Uematsu K."/>
            <person name="Takaki Y."/>
            <person name="Nishi S."/>
            <person name="Shimamura S."/>
            <person name="Takai K."/>
        </authorList>
    </citation>
    <scope>NUCLEOTIDE SEQUENCE [LARGE SCALE GENOMIC DNA]</scope>
    <source>
        <strain evidence="6 7">ET2</strain>
    </source>
</reference>
<organism evidence="6 7">
    <name type="scientific">Mariprofundus micogutta</name>
    <dbReference type="NCBI Taxonomy" id="1921010"/>
    <lineage>
        <taxon>Bacteria</taxon>
        <taxon>Pseudomonadati</taxon>
        <taxon>Pseudomonadota</taxon>
        <taxon>Candidatius Mariprofundia</taxon>
        <taxon>Mariprofundales</taxon>
        <taxon>Mariprofundaceae</taxon>
        <taxon>Mariprofundus</taxon>
    </lineage>
</organism>
<dbReference type="EMBL" id="BDFD01000049">
    <property type="protein sequence ID" value="GAV21481.1"/>
    <property type="molecule type" value="Genomic_DNA"/>
</dbReference>
<comment type="caution">
    <text evidence="6">The sequence shown here is derived from an EMBL/GenBank/DDBJ whole genome shotgun (WGS) entry which is preliminary data.</text>
</comment>
<gene>
    <name evidence="6" type="ORF">MMIC_P2476</name>
</gene>
<evidence type="ECO:0000313" key="7">
    <source>
        <dbReference type="Proteomes" id="UP000231632"/>
    </source>
</evidence>
<dbReference type="SMART" id="SM00448">
    <property type="entry name" value="REC"/>
    <property type="match status" value="1"/>
</dbReference>
<dbReference type="SUPFAM" id="SSF55874">
    <property type="entry name" value="ATPase domain of HSP90 chaperone/DNA topoisomerase II/histidine kinase"/>
    <property type="match status" value="1"/>
</dbReference>
<dbReference type="InterPro" id="IPR001789">
    <property type="entry name" value="Sig_transdc_resp-reg_receiver"/>
</dbReference>
<evidence type="ECO:0000259" key="5">
    <source>
        <dbReference type="PROSITE" id="PS50110"/>
    </source>
</evidence>
<dbReference type="Gene3D" id="3.30.565.10">
    <property type="entry name" value="Histidine kinase-like ATPase, C-terminal domain"/>
    <property type="match status" value="1"/>
</dbReference>
<evidence type="ECO:0000259" key="4">
    <source>
        <dbReference type="PROSITE" id="PS50109"/>
    </source>
</evidence>
<dbReference type="PANTHER" id="PTHR43065">
    <property type="entry name" value="SENSOR HISTIDINE KINASE"/>
    <property type="match status" value="1"/>
</dbReference>